<accession>A0A839A4D5</accession>
<feature type="chain" id="PRO_5032736609" evidence="7">
    <location>
        <begin position="30"/>
        <end position="292"/>
    </location>
</feature>
<comment type="caution">
    <text evidence="8">The sequence shown here is derived from an EMBL/GenBank/DDBJ whole genome shotgun (WGS) entry which is preliminary data.</text>
</comment>
<dbReference type="RefSeq" id="WP_218930413.1">
    <property type="nucleotide sequence ID" value="NZ_JACAOA010000005.1"/>
</dbReference>
<keyword evidence="3 7" id="KW-0732">Signal</keyword>
<evidence type="ECO:0000313" key="9">
    <source>
        <dbReference type="Proteomes" id="UP000571018"/>
    </source>
</evidence>
<comment type="similarity">
    <text evidence="2">Belongs to the NlpA lipoprotein family.</text>
</comment>
<evidence type="ECO:0000256" key="7">
    <source>
        <dbReference type="SAM" id="SignalP"/>
    </source>
</evidence>
<feature type="signal peptide" evidence="7">
    <location>
        <begin position="1"/>
        <end position="29"/>
    </location>
</feature>
<dbReference type="GO" id="GO:0016020">
    <property type="term" value="C:membrane"/>
    <property type="evidence" value="ECO:0007669"/>
    <property type="project" value="UniProtKB-SubCell"/>
</dbReference>
<protein>
    <submittedName>
        <fullName evidence="8">Methionine-binding protein</fullName>
    </submittedName>
</protein>
<gene>
    <name evidence="8" type="ORF">HW423_02700</name>
</gene>
<evidence type="ECO:0000256" key="4">
    <source>
        <dbReference type="ARBA" id="ARBA00023136"/>
    </source>
</evidence>
<organism evidence="8 9">
    <name type="scientific">Ruoffia halotolerans</name>
    <dbReference type="NCBI Taxonomy" id="2748684"/>
    <lineage>
        <taxon>Bacteria</taxon>
        <taxon>Bacillati</taxon>
        <taxon>Bacillota</taxon>
        <taxon>Bacilli</taxon>
        <taxon>Lactobacillales</taxon>
        <taxon>Aerococcaceae</taxon>
        <taxon>Ruoffia</taxon>
    </lineage>
</organism>
<dbReference type="Gene3D" id="3.40.190.10">
    <property type="entry name" value="Periplasmic binding protein-like II"/>
    <property type="match status" value="2"/>
</dbReference>
<keyword evidence="5" id="KW-0564">Palmitate</keyword>
<dbReference type="EMBL" id="JACAOA010000005">
    <property type="protein sequence ID" value="MBA5728690.1"/>
    <property type="molecule type" value="Genomic_DNA"/>
</dbReference>
<dbReference type="PANTHER" id="PTHR30429">
    <property type="entry name" value="D-METHIONINE-BINDING LIPOPROTEIN METQ"/>
    <property type="match status" value="1"/>
</dbReference>
<evidence type="ECO:0000256" key="5">
    <source>
        <dbReference type="ARBA" id="ARBA00023139"/>
    </source>
</evidence>
<comment type="subcellular location">
    <subcellularLocation>
        <location evidence="1">Membrane</location>
        <topology evidence="1">Lipid-anchor</topology>
    </subcellularLocation>
</comment>
<evidence type="ECO:0000313" key="8">
    <source>
        <dbReference type="EMBL" id="MBA5728690.1"/>
    </source>
</evidence>
<dbReference type="Proteomes" id="UP000571018">
    <property type="component" value="Unassembled WGS sequence"/>
</dbReference>
<keyword evidence="4" id="KW-0472">Membrane</keyword>
<evidence type="ECO:0000256" key="2">
    <source>
        <dbReference type="ARBA" id="ARBA00008973"/>
    </source>
</evidence>
<dbReference type="AlphaFoldDB" id="A0A839A4D5"/>
<evidence type="ECO:0000256" key="1">
    <source>
        <dbReference type="ARBA" id="ARBA00004635"/>
    </source>
</evidence>
<reference evidence="8 9" key="1">
    <citation type="submission" date="2020-06" db="EMBL/GenBank/DDBJ databases">
        <title>Reclassification of Facklamia ignava, Facklamia soureckii and Facklami tabacinasalis as Falseniella iganva gen. nov., comb. nov., Hutsoniella ignava gen. nov., comb. nov., and Ruoffia tabacinasalis gen. nov., comb. nov and description of Ruoffia haltotolerans sp. nov., isolated from hypersaline Inland Sea of Qatar.</title>
        <authorList>
            <person name="Fotedar R."/>
            <person name="Sankaranarayanan K."/>
            <person name="Lawson P."/>
            <person name="Caldwell M."/>
            <person name="Zeyara A."/>
            <person name="Al Malki A."/>
            <person name="Ali M."/>
        </authorList>
    </citation>
    <scope>NUCLEOTIDE SEQUENCE [LARGE SCALE GENOMIC DNA]</scope>
    <source>
        <strain evidence="8 9">INB8</strain>
    </source>
</reference>
<dbReference type="SUPFAM" id="SSF53850">
    <property type="entry name" value="Periplasmic binding protein-like II"/>
    <property type="match status" value="1"/>
</dbReference>
<proteinExistence type="inferred from homology"/>
<sequence>MNKWLKKLTLVGLLSSVLFGSTASLQVSAEERKFEGETVSVGVVGTEYEEIWQFVAEKALEEEGIEIEVVLLTDYNIPNEALRDGSIDLNSFQHDVFLNNWNQENNGDIVTIGYTYAVPTRIYSEKYNSLDELPEGAKIAVNAAPTSLGYNIQTLVRAGLITLDNSEELLPTPSNIADNPKNLELIELDGAQIPAAVLDVDAAFIDNSFLGGTNFVPSDAIYVFGDTPETINIDRVNNIAARSEDSDNPLYLKVVELFQQDDVAAKIEEITQGGSIPAWDIVKEAQKIQTQD</sequence>
<name>A0A839A4D5_9LACT</name>
<dbReference type="PANTHER" id="PTHR30429:SF1">
    <property type="entry name" value="D-METHIONINE-BINDING LIPOPROTEIN METQ-RELATED"/>
    <property type="match status" value="1"/>
</dbReference>
<keyword evidence="9" id="KW-1185">Reference proteome</keyword>
<dbReference type="InterPro" id="IPR004872">
    <property type="entry name" value="Lipoprotein_NlpA"/>
</dbReference>
<dbReference type="Pfam" id="PF03180">
    <property type="entry name" value="Lipoprotein_9"/>
    <property type="match status" value="1"/>
</dbReference>
<evidence type="ECO:0000256" key="6">
    <source>
        <dbReference type="ARBA" id="ARBA00023288"/>
    </source>
</evidence>
<evidence type="ECO:0000256" key="3">
    <source>
        <dbReference type="ARBA" id="ARBA00022729"/>
    </source>
</evidence>
<keyword evidence="6" id="KW-0449">Lipoprotein</keyword>